<feature type="transmembrane region" description="Helical" evidence="1">
    <location>
        <begin position="78"/>
        <end position="103"/>
    </location>
</feature>
<evidence type="ECO:0000259" key="2">
    <source>
        <dbReference type="Pfam" id="PF06580"/>
    </source>
</evidence>
<dbReference type="KEGG" id="fya:KMW28_00960"/>
<organism evidence="3 4">
    <name type="scientific">Flammeovirga yaeyamensis</name>
    <dbReference type="NCBI Taxonomy" id="367791"/>
    <lineage>
        <taxon>Bacteria</taxon>
        <taxon>Pseudomonadati</taxon>
        <taxon>Bacteroidota</taxon>
        <taxon>Cytophagia</taxon>
        <taxon>Cytophagales</taxon>
        <taxon>Flammeovirgaceae</taxon>
        <taxon>Flammeovirga</taxon>
    </lineage>
</organism>
<sequence length="356" mass="42335">MINKKLIGSIVHQKVAFEITYWGIMFIITCLFLGHFHQDYFNTFLFCAFWFPFTIGFTFYLNKVLIQKYLYTKRIGKFILYLMYSIIISTYIQIVLIIGFFIALTDLNYENMNPIINDFSVLWFVQLFTTAMYSFLYQVREDQKKKQKIYQLEKDKLEIGYQLKELELNTLKDQIHPHFLFNTLNNIYGLAIEKSDDLPQILLQLSSLLDYLVYQSKEEKVSLNKEIKVLKEYIALEQLRLDNRLSYQFDEDKFSDTIEIIPFLLFPMVENAFKHGIKSNTDNAFLNIKIYIDNSTFYFLMSNSKPANKIKSDKKGTGLENLRKRLALCYPNQHQLVIDENEREYNIQLSIKIDNE</sequence>
<proteinExistence type="predicted"/>
<keyword evidence="1" id="KW-0472">Membrane</keyword>
<keyword evidence="3" id="KW-0418">Kinase</keyword>
<accession>A0AAX1N3Q8</accession>
<keyword evidence="1" id="KW-0812">Transmembrane</keyword>
<gene>
    <name evidence="3" type="ORF">KMW28_00960</name>
</gene>
<protein>
    <submittedName>
        <fullName evidence="3">Histidine kinase</fullName>
    </submittedName>
</protein>
<dbReference type="Pfam" id="PF06580">
    <property type="entry name" value="His_kinase"/>
    <property type="match status" value="1"/>
</dbReference>
<dbReference type="GO" id="GO:0016020">
    <property type="term" value="C:membrane"/>
    <property type="evidence" value="ECO:0007669"/>
    <property type="project" value="InterPro"/>
</dbReference>
<dbReference type="InterPro" id="IPR050640">
    <property type="entry name" value="Bact_2-comp_sensor_kinase"/>
</dbReference>
<keyword evidence="3" id="KW-0808">Transferase</keyword>
<dbReference type="PANTHER" id="PTHR34220:SF7">
    <property type="entry name" value="SENSOR HISTIDINE KINASE YPDA"/>
    <property type="match status" value="1"/>
</dbReference>
<evidence type="ECO:0000313" key="4">
    <source>
        <dbReference type="Proteomes" id="UP000678679"/>
    </source>
</evidence>
<dbReference type="GO" id="GO:0000155">
    <property type="term" value="F:phosphorelay sensor kinase activity"/>
    <property type="evidence" value="ECO:0007669"/>
    <property type="project" value="InterPro"/>
</dbReference>
<dbReference type="RefSeq" id="WP_169664864.1">
    <property type="nucleotide sequence ID" value="NZ_CP076132.1"/>
</dbReference>
<dbReference type="InterPro" id="IPR010559">
    <property type="entry name" value="Sig_transdc_His_kin_internal"/>
</dbReference>
<feature type="domain" description="Signal transduction histidine kinase internal region" evidence="2">
    <location>
        <begin position="167"/>
        <end position="245"/>
    </location>
</feature>
<dbReference type="Proteomes" id="UP000678679">
    <property type="component" value="Chromosome 1"/>
</dbReference>
<keyword evidence="1" id="KW-1133">Transmembrane helix</keyword>
<keyword evidence="4" id="KW-1185">Reference proteome</keyword>
<feature type="transmembrane region" description="Helical" evidence="1">
    <location>
        <begin position="115"/>
        <end position="136"/>
    </location>
</feature>
<dbReference type="AlphaFoldDB" id="A0AAX1N3Q8"/>
<dbReference type="PANTHER" id="PTHR34220">
    <property type="entry name" value="SENSOR HISTIDINE KINASE YPDA"/>
    <property type="match status" value="1"/>
</dbReference>
<dbReference type="EMBL" id="CP076132">
    <property type="protein sequence ID" value="QWG02184.1"/>
    <property type="molecule type" value="Genomic_DNA"/>
</dbReference>
<feature type="transmembrane region" description="Helical" evidence="1">
    <location>
        <begin position="20"/>
        <end position="37"/>
    </location>
</feature>
<feature type="transmembrane region" description="Helical" evidence="1">
    <location>
        <begin position="43"/>
        <end position="66"/>
    </location>
</feature>
<name>A0AAX1N3Q8_9BACT</name>
<reference evidence="3 4" key="1">
    <citation type="submission" date="2021-05" db="EMBL/GenBank/DDBJ databases">
        <title>Comparative genomic studies on the polysaccharide-degrading batcterial strains of the Flammeovirga genus.</title>
        <authorList>
            <person name="Zewei F."/>
            <person name="Zheng Z."/>
            <person name="Yu L."/>
            <person name="Ruyue G."/>
            <person name="Yanhong M."/>
            <person name="Yuanyuan C."/>
            <person name="Jingyan G."/>
            <person name="Wenjun H."/>
        </authorList>
    </citation>
    <scope>NUCLEOTIDE SEQUENCE [LARGE SCALE GENOMIC DNA]</scope>
    <source>
        <strain evidence="3 4">NBRC:100898</strain>
    </source>
</reference>
<evidence type="ECO:0000256" key="1">
    <source>
        <dbReference type="SAM" id="Phobius"/>
    </source>
</evidence>
<evidence type="ECO:0000313" key="3">
    <source>
        <dbReference type="EMBL" id="QWG02184.1"/>
    </source>
</evidence>